<evidence type="ECO:0000256" key="7">
    <source>
        <dbReference type="SAM" id="Phobius"/>
    </source>
</evidence>
<comment type="subcellular location">
    <subcellularLocation>
        <location evidence="1">Cell membrane</location>
        <topology evidence="1">Multi-pass membrane protein</topology>
    </subcellularLocation>
</comment>
<dbReference type="PANTHER" id="PTHR33884">
    <property type="entry name" value="UPF0410 PROTEIN YMGE"/>
    <property type="match status" value="1"/>
</dbReference>
<evidence type="ECO:0000256" key="6">
    <source>
        <dbReference type="ARBA" id="ARBA00023136"/>
    </source>
</evidence>
<dbReference type="PANTHER" id="PTHR33884:SF3">
    <property type="entry name" value="UPF0410 PROTEIN YMGE"/>
    <property type="match status" value="1"/>
</dbReference>
<dbReference type="GO" id="GO:0005886">
    <property type="term" value="C:plasma membrane"/>
    <property type="evidence" value="ECO:0007669"/>
    <property type="project" value="UniProtKB-SubCell"/>
</dbReference>
<keyword evidence="6 7" id="KW-0472">Membrane</keyword>
<dbReference type="EMBL" id="CADCVS010000526">
    <property type="protein sequence ID" value="CAA9533496.1"/>
    <property type="molecule type" value="Genomic_DNA"/>
</dbReference>
<feature type="transmembrane region" description="Helical" evidence="7">
    <location>
        <begin position="29"/>
        <end position="50"/>
    </location>
</feature>
<accession>A0A6J4TXF3</accession>
<evidence type="ECO:0000256" key="1">
    <source>
        <dbReference type="ARBA" id="ARBA00004651"/>
    </source>
</evidence>
<sequence length="96" mass="9584">MGILGFIILGLVAGAIAKAIMPGDDPGGIIVTILIGIAGAVVGGLIASALNVGELGSFFDIGTWIIAILGALLLLALYRVVAGRRSHGGAPRARTH</sequence>
<dbReference type="Pfam" id="PF04226">
    <property type="entry name" value="Transgly_assoc"/>
    <property type="match status" value="1"/>
</dbReference>
<name>A0A6J4TXF3_9ACTN</name>
<evidence type="ECO:0000256" key="3">
    <source>
        <dbReference type="ARBA" id="ARBA00022475"/>
    </source>
</evidence>
<dbReference type="AlphaFoldDB" id="A0A6J4TXF3"/>
<feature type="transmembrane region" description="Helical" evidence="7">
    <location>
        <begin position="62"/>
        <end position="81"/>
    </location>
</feature>
<keyword evidence="3" id="KW-1003">Cell membrane</keyword>
<evidence type="ECO:0000313" key="8">
    <source>
        <dbReference type="EMBL" id="CAA9533496.1"/>
    </source>
</evidence>
<protein>
    <submittedName>
        <fullName evidence="8">Transglycosylase associated protein</fullName>
    </submittedName>
</protein>
<keyword evidence="4 7" id="KW-0812">Transmembrane</keyword>
<evidence type="ECO:0000256" key="5">
    <source>
        <dbReference type="ARBA" id="ARBA00022989"/>
    </source>
</evidence>
<comment type="similarity">
    <text evidence="2">Belongs to the UPF0410 family.</text>
</comment>
<evidence type="ECO:0000256" key="4">
    <source>
        <dbReference type="ARBA" id="ARBA00022692"/>
    </source>
</evidence>
<proteinExistence type="inferred from homology"/>
<organism evidence="8">
    <name type="scientific">uncultured Solirubrobacteraceae bacterium</name>
    <dbReference type="NCBI Taxonomy" id="1162706"/>
    <lineage>
        <taxon>Bacteria</taxon>
        <taxon>Bacillati</taxon>
        <taxon>Actinomycetota</taxon>
        <taxon>Thermoleophilia</taxon>
        <taxon>Solirubrobacterales</taxon>
        <taxon>Solirubrobacteraceae</taxon>
        <taxon>environmental samples</taxon>
    </lineage>
</organism>
<evidence type="ECO:0000256" key="2">
    <source>
        <dbReference type="ARBA" id="ARBA00011006"/>
    </source>
</evidence>
<dbReference type="InterPro" id="IPR007341">
    <property type="entry name" value="Transgly_assoc"/>
</dbReference>
<gene>
    <name evidence="8" type="ORF">AVDCRST_MAG30-3998</name>
</gene>
<keyword evidence="5 7" id="KW-1133">Transmembrane helix</keyword>
<reference evidence="8" key="1">
    <citation type="submission" date="2020-02" db="EMBL/GenBank/DDBJ databases">
        <authorList>
            <person name="Meier V. D."/>
        </authorList>
    </citation>
    <scope>NUCLEOTIDE SEQUENCE</scope>
    <source>
        <strain evidence="8">AVDCRST_MAG30</strain>
    </source>
</reference>